<organism evidence="1 2">
    <name type="scientific">Cesiribacter andamanensis AMV16</name>
    <dbReference type="NCBI Taxonomy" id="1279009"/>
    <lineage>
        <taxon>Bacteria</taxon>
        <taxon>Pseudomonadati</taxon>
        <taxon>Bacteroidota</taxon>
        <taxon>Cytophagia</taxon>
        <taxon>Cytophagales</taxon>
        <taxon>Cesiribacteraceae</taxon>
        <taxon>Cesiribacter</taxon>
    </lineage>
</organism>
<dbReference type="RefSeq" id="WP_009193576.1">
    <property type="nucleotide sequence ID" value="NZ_AODQ01000002.1"/>
</dbReference>
<accession>M7NC10</accession>
<dbReference type="AlphaFoldDB" id="M7NC10"/>
<dbReference type="STRING" id="1279009.ADICEAN_00163"/>
<dbReference type="Proteomes" id="UP000011910">
    <property type="component" value="Unassembled WGS sequence"/>
</dbReference>
<protein>
    <submittedName>
        <fullName evidence="1">Uncharacterized protein</fullName>
    </submittedName>
</protein>
<evidence type="ECO:0000313" key="2">
    <source>
        <dbReference type="Proteomes" id="UP000011910"/>
    </source>
</evidence>
<name>M7NC10_9BACT</name>
<evidence type="ECO:0000313" key="1">
    <source>
        <dbReference type="EMBL" id="EMR04711.1"/>
    </source>
</evidence>
<comment type="caution">
    <text evidence="1">The sequence shown here is derived from an EMBL/GenBank/DDBJ whole genome shotgun (WGS) entry which is preliminary data.</text>
</comment>
<dbReference type="EMBL" id="AODQ01000002">
    <property type="protein sequence ID" value="EMR04711.1"/>
    <property type="molecule type" value="Genomic_DNA"/>
</dbReference>
<proteinExistence type="predicted"/>
<sequence>MRHLFLLLLVVGFYGPLGAQSSPVAQLSLNQQLPAELLKSRSVVIVDLPATSKKVSWEATAKELHQGLRNMGVDPVAYYELGNVRSGPDAIKGFSGIFNSAKSRM</sequence>
<gene>
    <name evidence="1" type="ORF">ADICEAN_00163</name>
</gene>
<keyword evidence="2" id="KW-1185">Reference proteome</keyword>
<reference evidence="1 2" key="1">
    <citation type="journal article" date="2013" name="Genome Announc.">
        <title>Draft Genome Sequence of Cesiribacter andamanensis Strain AMV16T, Isolated from a Soil Sample from a Mud Volcano in the Andaman Islands, India.</title>
        <authorList>
            <person name="Shivaji S."/>
            <person name="Ara S."/>
            <person name="Begum Z."/>
            <person name="Srinivas T.N."/>
            <person name="Singh A."/>
            <person name="Kumar Pinnaka A."/>
        </authorList>
    </citation>
    <scope>NUCLEOTIDE SEQUENCE [LARGE SCALE GENOMIC DNA]</scope>
    <source>
        <strain evidence="1 2">AMV16</strain>
    </source>
</reference>